<dbReference type="Gene3D" id="3.50.50.60">
    <property type="entry name" value="FAD/NAD(P)-binding domain"/>
    <property type="match status" value="1"/>
</dbReference>
<reference evidence="9" key="2">
    <citation type="submission" date="2025-09" db="UniProtKB">
        <authorList>
            <consortium name="Ensembl"/>
        </authorList>
    </citation>
    <scope>IDENTIFICATION</scope>
</reference>
<evidence type="ECO:0000256" key="2">
    <source>
        <dbReference type="ARBA" id="ARBA00004496"/>
    </source>
</evidence>
<accession>A0A3Q2U2M6</accession>
<dbReference type="InterPro" id="IPR050281">
    <property type="entry name" value="Flavin_monoamine_oxidase"/>
</dbReference>
<dbReference type="InterPro" id="IPR002937">
    <property type="entry name" value="Amino_oxidase"/>
</dbReference>
<dbReference type="Ensembl" id="ENSFHET00000009355.1">
    <property type="protein sequence ID" value="ENSFHEP00000023835.1"/>
    <property type="gene ID" value="ENSFHEG00000005049.1"/>
</dbReference>
<sequence length="500" mass="55586">MAGNVDAKIVIVGCGIAGIAAAHRLIKSGFTNVRILEATGRSGGRIRTGRLGNTIIEIGAAFIHGPSEENPVFCLARDYNLLDPEALKPENQAVDVGEYPPLVPNWFTSSGQKVSPESMNPALELFHELVENTPQAKTHKQRSWPSVGDFLKSEVRRRTAKKWKDKDKRTRQLLLGAISTMLKEECCSSATHSMEELDLVGFSMYLSIKGVDCTFPSGSEGLVSNLMSELPADLVSYSRPVRCIHWSSKESGVNAVTVECGDGERIAADHVIVTVSLGYLKKHHSTLFSPPLPAQKLQSIHKIGFGTCDKIHVEFESPWWDADCEIIYLVWDDEEGISDHVADISKNWIRKISSFTVVKPSERGSHVLCGWISGHEAEHMETLPEQEVRRSITELIHTFTGDRTITPKRILCTRWFHDPWTLGSYCHPAIGCSAQDLKNMMEPLPKRGEQQPLQVLFAGEATHPCYYSSLHGALLSGWREADRLISHYSLTSPLHLDQKS</sequence>
<comment type="cofactor">
    <cofactor evidence="1">
        <name>FAD</name>
        <dbReference type="ChEBI" id="CHEBI:57692"/>
    </cofactor>
</comment>
<organism evidence="9 10">
    <name type="scientific">Fundulus heteroclitus</name>
    <name type="common">Killifish</name>
    <name type="synonym">Mummichog</name>
    <dbReference type="NCBI Taxonomy" id="8078"/>
    <lineage>
        <taxon>Eukaryota</taxon>
        <taxon>Metazoa</taxon>
        <taxon>Chordata</taxon>
        <taxon>Craniata</taxon>
        <taxon>Vertebrata</taxon>
        <taxon>Euteleostomi</taxon>
        <taxon>Actinopterygii</taxon>
        <taxon>Neopterygii</taxon>
        <taxon>Teleostei</taxon>
        <taxon>Neoteleostei</taxon>
        <taxon>Acanthomorphata</taxon>
        <taxon>Ovalentaria</taxon>
        <taxon>Atherinomorphae</taxon>
        <taxon>Cyprinodontiformes</taxon>
        <taxon>Fundulidae</taxon>
        <taxon>Fundulus</taxon>
    </lineage>
</organism>
<keyword evidence="7" id="KW-0560">Oxidoreductase</keyword>
<evidence type="ECO:0000256" key="3">
    <source>
        <dbReference type="ARBA" id="ARBA00005995"/>
    </source>
</evidence>
<dbReference type="GO" id="GO:0046203">
    <property type="term" value="P:spermidine catabolic process"/>
    <property type="evidence" value="ECO:0007669"/>
    <property type="project" value="TreeGrafter"/>
</dbReference>
<proteinExistence type="inferred from homology"/>
<dbReference type="AlphaFoldDB" id="A0A3Q2U2M6"/>
<evidence type="ECO:0000256" key="5">
    <source>
        <dbReference type="ARBA" id="ARBA00022630"/>
    </source>
</evidence>
<dbReference type="GO" id="GO:0046592">
    <property type="term" value="F:polyamine oxidase activity"/>
    <property type="evidence" value="ECO:0007669"/>
    <property type="project" value="TreeGrafter"/>
</dbReference>
<comment type="subcellular location">
    <subcellularLocation>
        <location evidence="2">Cytoplasm</location>
    </subcellularLocation>
</comment>
<keyword evidence="10" id="KW-1185">Reference proteome</keyword>
<dbReference type="Gene3D" id="3.90.660.10">
    <property type="match status" value="1"/>
</dbReference>
<evidence type="ECO:0000313" key="10">
    <source>
        <dbReference type="Proteomes" id="UP000265000"/>
    </source>
</evidence>
<evidence type="ECO:0000256" key="7">
    <source>
        <dbReference type="ARBA" id="ARBA00023002"/>
    </source>
</evidence>
<name>A0A3Q2U2M6_FUNHE</name>
<keyword evidence="4" id="KW-0963">Cytoplasm</keyword>
<dbReference type="STRING" id="8078.ENSFHEP00000023835"/>
<dbReference type="GO" id="GO:0005737">
    <property type="term" value="C:cytoplasm"/>
    <property type="evidence" value="ECO:0007669"/>
    <property type="project" value="UniProtKB-SubCell"/>
</dbReference>
<protein>
    <submittedName>
        <fullName evidence="9">Peroxisomal N(1)-acetyl-spermine/spermidine oxidase-like</fullName>
    </submittedName>
</protein>
<dbReference type="PANTHER" id="PTHR10742:SF405">
    <property type="entry name" value="PEROXISOMAL N(1)-ACETYL-SPERMINE_SPERMIDINE OXIDASE"/>
    <property type="match status" value="1"/>
</dbReference>
<dbReference type="PANTHER" id="PTHR10742">
    <property type="entry name" value="FLAVIN MONOAMINE OXIDASE"/>
    <property type="match status" value="1"/>
</dbReference>
<dbReference type="GeneTree" id="ENSGT00940000158274"/>
<evidence type="ECO:0000259" key="8">
    <source>
        <dbReference type="Pfam" id="PF01593"/>
    </source>
</evidence>
<evidence type="ECO:0000313" key="9">
    <source>
        <dbReference type="Ensembl" id="ENSFHEP00000023835.1"/>
    </source>
</evidence>
<evidence type="ECO:0000256" key="6">
    <source>
        <dbReference type="ARBA" id="ARBA00022827"/>
    </source>
</evidence>
<evidence type="ECO:0000256" key="1">
    <source>
        <dbReference type="ARBA" id="ARBA00001974"/>
    </source>
</evidence>
<reference evidence="9" key="1">
    <citation type="submission" date="2025-08" db="UniProtKB">
        <authorList>
            <consortium name="Ensembl"/>
        </authorList>
    </citation>
    <scope>IDENTIFICATION</scope>
</reference>
<keyword evidence="6" id="KW-0274">FAD</keyword>
<dbReference type="SUPFAM" id="SSF54373">
    <property type="entry name" value="FAD-linked reductases, C-terminal domain"/>
    <property type="match status" value="1"/>
</dbReference>
<dbReference type="Proteomes" id="UP000265000">
    <property type="component" value="Unplaced"/>
</dbReference>
<dbReference type="SUPFAM" id="SSF51905">
    <property type="entry name" value="FAD/NAD(P)-binding domain"/>
    <property type="match status" value="1"/>
</dbReference>
<keyword evidence="5" id="KW-0285">Flavoprotein</keyword>
<evidence type="ECO:0000256" key="4">
    <source>
        <dbReference type="ARBA" id="ARBA00022490"/>
    </source>
</evidence>
<comment type="similarity">
    <text evidence="3">Belongs to the flavin monoamine oxidase family.</text>
</comment>
<feature type="domain" description="Amine oxidase" evidence="8">
    <location>
        <begin position="16"/>
        <end position="485"/>
    </location>
</feature>
<dbReference type="Pfam" id="PF01593">
    <property type="entry name" value="Amino_oxidase"/>
    <property type="match status" value="1"/>
</dbReference>
<dbReference type="InterPro" id="IPR036188">
    <property type="entry name" value="FAD/NAD-bd_sf"/>
</dbReference>